<dbReference type="InterPro" id="IPR000326">
    <property type="entry name" value="PAP2/HPO"/>
</dbReference>
<evidence type="ECO:0000256" key="10">
    <source>
        <dbReference type="ARBA" id="ARBA00023136"/>
    </source>
</evidence>
<dbReference type="Gene3D" id="1.20.144.10">
    <property type="entry name" value="Phosphatidic acid phosphatase type 2/haloperoxidase"/>
    <property type="match status" value="1"/>
</dbReference>
<name>A0A8X6ICK8_TRICU</name>
<feature type="active site" description="Nucleophile" evidence="12">
    <location>
        <position position="171"/>
    </location>
</feature>
<accession>A0A8X6ICK8</accession>
<dbReference type="InterPro" id="IPR036938">
    <property type="entry name" value="PAP2/HPO_sf"/>
</dbReference>
<proteinExistence type="inferred from homology"/>
<keyword evidence="10 11" id="KW-0472">Membrane</keyword>
<comment type="similarity">
    <text evidence="3 11">Belongs to the glucose-6-phosphatase family.</text>
</comment>
<feature type="transmembrane region" description="Helical" evidence="14">
    <location>
        <begin position="37"/>
        <end position="53"/>
    </location>
</feature>
<dbReference type="PIRSF" id="PIRSF000905">
    <property type="entry name" value="Glucose-6-phosphatase"/>
    <property type="match status" value="1"/>
</dbReference>
<evidence type="ECO:0000256" key="9">
    <source>
        <dbReference type="ARBA" id="ARBA00022989"/>
    </source>
</evidence>
<evidence type="ECO:0000256" key="13">
    <source>
        <dbReference type="PIRSR" id="PIRSR000905-2"/>
    </source>
</evidence>
<dbReference type="Pfam" id="PF01569">
    <property type="entry name" value="PAP2"/>
    <property type="match status" value="1"/>
</dbReference>
<dbReference type="AlphaFoldDB" id="A0A8X6ICK8"/>
<protein>
    <recommendedName>
        <fullName evidence="4 11">Glucose-6-phosphatase</fullName>
        <ecNumber evidence="4 11">3.1.3.9</ecNumber>
    </recommendedName>
</protein>
<evidence type="ECO:0000259" key="15">
    <source>
        <dbReference type="SMART" id="SM00014"/>
    </source>
</evidence>
<dbReference type="Proteomes" id="UP000887116">
    <property type="component" value="Unassembled WGS sequence"/>
</dbReference>
<evidence type="ECO:0000256" key="8">
    <source>
        <dbReference type="ARBA" id="ARBA00022824"/>
    </source>
</evidence>
<comment type="pathway">
    <text evidence="2 11">Carbohydrate biosynthesis; gluconeogenesis.</text>
</comment>
<keyword evidence="5 11" id="KW-0312">Gluconeogenesis</keyword>
<evidence type="ECO:0000256" key="6">
    <source>
        <dbReference type="ARBA" id="ARBA00022692"/>
    </source>
</evidence>
<feature type="transmembrane region" description="Helical" evidence="14">
    <location>
        <begin position="200"/>
        <end position="221"/>
    </location>
</feature>
<dbReference type="SMART" id="SM00014">
    <property type="entry name" value="acidPPc"/>
    <property type="match status" value="1"/>
</dbReference>
<sequence>MEVIYQTDVAIIEVLQSWFLQYEQAFISISNIFDPRYAFLLYFPIVFSMDWFIGRKLMWVVVTAEWMNHLLKWILHGERPYWWVHEADVYNGKGIPVPNIYQFSLTCETGPGSPSGHSQITAAVWYVIFDSFLEKYHAIAEKDSRIRKLCWLAYFFLLATIGASRIFIAAHFPHQCLFGMFLGWQVAKRLKNINQKSFSILHYLAFTTGMFTSAFIVFEFLEIIGSDPMWTIERAVKWCANPDNVHLDTTPLFAMMRYCGFMIGMGFGFNSYSFAEHSKENFPMPMKIACAACSVGVCLLSETITFSKESMVFFYFQVFALNAFLAYAIIAVIPHIVALIWKIKEKVS</sequence>
<evidence type="ECO:0000256" key="12">
    <source>
        <dbReference type="PIRSR" id="PIRSR000905-1"/>
    </source>
</evidence>
<evidence type="ECO:0000256" key="14">
    <source>
        <dbReference type="SAM" id="Phobius"/>
    </source>
</evidence>
<comment type="caution">
    <text evidence="16">The sequence shown here is derived from an EMBL/GenBank/DDBJ whole genome shotgun (WGS) entry which is preliminary data.</text>
</comment>
<dbReference type="GO" id="GO:0005789">
    <property type="term" value="C:endoplasmic reticulum membrane"/>
    <property type="evidence" value="ECO:0007669"/>
    <property type="project" value="UniProtKB-SubCell"/>
</dbReference>
<evidence type="ECO:0000256" key="1">
    <source>
        <dbReference type="ARBA" id="ARBA00004477"/>
    </source>
</evidence>
<gene>
    <name evidence="16" type="primary">G6PC2</name>
    <name evidence="16" type="ORF">TNCT_688451</name>
</gene>
<feature type="transmembrane region" description="Helical" evidence="14">
    <location>
        <begin position="149"/>
        <end position="166"/>
    </location>
</feature>
<dbReference type="OrthoDB" id="6416209at2759"/>
<feature type="active site" description="Proton donor" evidence="12">
    <location>
        <position position="117"/>
    </location>
</feature>
<keyword evidence="17" id="KW-1185">Reference proteome</keyword>
<evidence type="ECO:0000256" key="3">
    <source>
        <dbReference type="ARBA" id="ARBA00009266"/>
    </source>
</evidence>
<keyword evidence="9 14" id="KW-1133">Transmembrane helix</keyword>
<dbReference type="EMBL" id="BMAO01037711">
    <property type="protein sequence ID" value="GFR19594.1"/>
    <property type="molecule type" value="Genomic_DNA"/>
</dbReference>
<feature type="transmembrane region" description="Helical" evidence="14">
    <location>
        <begin position="312"/>
        <end position="341"/>
    </location>
</feature>
<evidence type="ECO:0000256" key="2">
    <source>
        <dbReference type="ARBA" id="ARBA00004742"/>
    </source>
</evidence>
<feature type="transmembrane region" description="Helical" evidence="14">
    <location>
        <begin position="255"/>
        <end position="275"/>
    </location>
</feature>
<dbReference type="SUPFAM" id="SSF48317">
    <property type="entry name" value="Acid phosphatase/Vanadium-dependent haloperoxidase"/>
    <property type="match status" value="1"/>
</dbReference>
<organism evidence="16 17">
    <name type="scientific">Trichonephila clavata</name>
    <name type="common">Joro spider</name>
    <name type="synonym">Nephila clavata</name>
    <dbReference type="NCBI Taxonomy" id="2740835"/>
    <lineage>
        <taxon>Eukaryota</taxon>
        <taxon>Metazoa</taxon>
        <taxon>Ecdysozoa</taxon>
        <taxon>Arthropoda</taxon>
        <taxon>Chelicerata</taxon>
        <taxon>Arachnida</taxon>
        <taxon>Araneae</taxon>
        <taxon>Araneomorphae</taxon>
        <taxon>Entelegynae</taxon>
        <taxon>Araneoidea</taxon>
        <taxon>Nephilidae</taxon>
        <taxon>Trichonephila</taxon>
    </lineage>
</organism>
<keyword evidence="8 11" id="KW-0256">Endoplasmic reticulum</keyword>
<feature type="transmembrane region" description="Helical" evidence="14">
    <location>
        <begin position="287"/>
        <end position="306"/>
    </location>
</feature>
<dbReference type="GO" id="GO:0004346">
    <property type="term" value="F:glucose-6-phosphatase activity"/>
    <property type="evidence" value="ECO:0007669"/>
    <property type="project" value="UniProtKB-EC"/>
</dbReference>
<keyword evidence="7 11" id="KW-0378">Hydrolase</keyword>
<evidence type="ECO:0000256" key="5">
    <source>
        <dbReference type="ARBA" id="ARBA00022432"/>
    </source>
</evidence>
<feature type="binding site" evidence="13">
    <location>
        <position position="165"/>
    </location>
    <ligand>
        <name>substrate</name>
    </ligand>
</feature>
<feature type="binding site" evidence="13">
    <location>
        <position position="79"/>
    </location>
    <ligand>
        <name>substrate</name>
    </ligand>
</feature>
<reference evidence="16" key="1">
    <citation type="submission" date="2020-07" db="EMBL/GenBank/DDBJ databases">
        <title>Multicomponent nature underlies the extraordinary mechanical properties of spider dragline silk.</title>
        <authorList>
            <person name="Kono N."/>
            <person name="Nakamura H."/>
            <person name="Mori M."/>
            <person name="Yoshida Y."/>
            <person name="Ohtoshi R."/>
            <person name="Malay A.D."/>
            <person name="Moran D.A.P."/>
            <person name="Tomita M."/>
            <person name="Numata K."/>
            <person name="Arakawa K."/>
        </authorList>
    </citation>
    <scope>NUCLEOTIDE SEQUENCE</scope>
</reference>
<evidence type="ECO:0000313" key="16">
    <source>
        <dbReference type="EMBL" id="GFR19594.1"/>
    </source>
</evidence>
<evidence type="ECO:0000313" key="17">
    <source>
        <dbReference type="Proteomes" id="UP000887116"/>
    </source>
</evidence>
<evidence type="ECO:0000256" key="11">
    <source>
        <dbReference type="PIRNR" id="PIRNR000905"/>
    </source>
</evidence>
<dbReference type="InterPro" id="IPR016275">
    <property type="entry name" value="Glucose-6-phosphatase"/>
</dbReference>
<dbReference type="GO" id="GO:0006094">
    <property type="term" value="P:gluconeogenesis"/>
    <property type="evidence" value="ECO:0007669"/>
    <property type="project" value="UniProtKB-UniRule"/>
</dbReference>
<comment type="subcellular location">
    <subcellularLocation>
        <location evidence="1">Endoplasmic reticulum membrane</location>
        <topology evidence="1">Multi-pass membrane protein</topology>
    </subcellularLocation>
</comment>
<feature type="domain" description="Phosphatidic acid phosphatase type 2/haloperoxidase" evidence="15">
    <location>
        <begin position="53"/>
        <end position="191"/>
    </location>
</feature>
<evidence type="ECO:0000256" key="4">
    <source>
        <dbReference type="ARBA" id="ARBA00012634"/>
    </source>
</evidence>
<dbReference type="PANTHER" id="PTHR12591:SF0">
    <property type="entry name" value="FI19814P1"/>
    <property type="match status" value="1"/>
</dbReference>
<dbReference type="EC" id="3.1.3.9" evidence="4 11"/>
<dbReference type="GO" id="GO:0051156">
    <property type="term" value="P:glucose 6-phosphate metabolic process"/>
    <property type="evidence" value="ECO:0007669"/>
    <property type="project" value="TreeGrafter"/>
</dbReference>
<dbReference type="PANTHER" id="PTHR12591">
    <property type="entry name" value="GLUCOSE-6-PHOSPHATASE"/>
    <property type="match status" value="1"/>
</dbReference>
<keyword evidence="6 14" id="KW-0812">Transmembrane</keyword>
<evidence type="ECO:0000256" key="7">
    <source>
        <dbReference type="ARBA" id="ARBA00022801"/>
    </source>
</evidence>